<gene>
    <name evidence="2" type="ORF">H9710_05920</name>
</gene>
<dbReference type="PANTHER" id="PTHR10587">
    <property type="entry name" value="GLYCOSYL TRANSFERASE-RELATED"/>
    <property type="match status" value="1"/>
</dbReference>
<dbReference type="Gene3D" id="3.20.20.370">
    <property type="entry name" value="Glycoside hydrolase/deacetylase"/>
    <property type="match status" value="1"/>
</dbReference>
<dbReference type="GO" id="GO:0016810">
    <property type="term" value="F:hydrolase activity, acting on carbon-nitrogen (but not peptide) bonds"/>
    <property type="evidence" value="ECO:0007669"/>
    <property type="project" value="InterPro"/>
</dbReference>
<dbReference type="Pfam" id="PF01522">
    <property type="entry name" value="Polysacc_deac_1"/>
    <property type="match status" value="1"/>
</dbReference>
<dbReference type="InterPro" id="IPR002509">
    <property type="entry name" value="NODB_dom"/>
</dbReference>
<dbReference type="SUPFAM" id="SSF88713">
    <property type="entry name" value="Glycoside hydrolase/deacetylase"/>
    <property type="match status" value="1"/>
</dbReference>
<sequence>MRQMRTWFMRKKVVAAALAGVLLLCGVLTISKVSLPEGVAASAEITNWGLSFPEEGQPPVGNADSAYLAQYNALYRAEIQEKVLYLTFDAGYENGCTGEILDALQKHQVPATFFLVGNYLETQPDLVRRMVEEGHTVGNHTYSHPDMSAIADEASFREELEQNEALYRQVTGQEMAKLYRPPQGKFCESNLRMAQQLGYRTVFWSLAYVDWYEDDQPTREEAFDKLLPRVHPGAVVLLHSTSSTNAVILDELLTRWEEMGYTFGRLEEISL</sequence>
<accession>A0A9D2SFR6</accession>
<reference evidence="2" key="2">
    <citation type="submission" date="2021-04" db="EMBL/GenBank/DDBJ databases">
        <authorList>
            <person name="Gilroy R."/>
        </authorList>
    </citation>
    <scope>NUCLEOTIDE SEQUENCE</scope>
    <source>
        <strain evidence="2">CHK185-1770</strain>
    </source>
</reference>
<name>A0A9D2SFR6_9FIRM</name>
<dbReference type="Proteomes" id="UP000826793">
    <property type="component" value="Unassembled WGS sequence"/>
</dbReference>
<dbReference type="GO" id="GO:0016020">
    <property type="term" value="C:membrane"/>
    <property type="evidence" value="ECO:0007669"/>
    <property type="project" value="TreeGrafter"/>
</dbReference>
<dbReference type="GO" id="GO:0005975">
    <property type="term" value="P:carbohydrate metabolic process"/>
    <property type="evidence" value="ECO:0007669"/>
    <property type="project" value="InterPro"/>
</dbReference>
<dbReference type="AlphaFoldDB" id="A0A9D2SFR6"/>
<dbReference type="PROSITE" id="PS51677">
    <property type="entry name" value="NODB"/>
    <property type="match status" value="1"/>
</dbReference>
<feature type="domain" description="NodB homology" evidence="1">
    <location>
        <begin position="82"/>
        <end position="264"/>
    </location>
</feature>
<dbReference type="InterPro" id="IPR050248">
    <property type="entry name" value="Polysacc_deacetylase_ArnD"/>
</dbReference>
<dbReference type="EMBL" id="DWXG01000046">
    <property type="protein sequence ID" value="HJB98101.1"/>
    <property type="molecule type" value="Genomic_DNA"/>
</dbReference>
<evidence type="ECO:0000259" key="1">
    <source>
        <dbReference type="PROSITE" id="PS51677"/>
    </source>
</evidence>
<dbReference type="InterPro" id="IPR011330">
    <property type="entry name" value="Glyco_hydro/deAcase_b/a-brl"/>
</dbReference>
<dbReference type="CDD" id="cd10948">
    <property type="entry name" value="CE4_BsPdaA_like"/>
    <property type="match status" value="1"/>
</dbReference>
<dbReference type="InterPro" id="IPR014235">
    <property type="entry name" value="Spore_PdaA"/>
</dbReference>
<dbReference type="PANTHER" id="PTHR10587:SF78">
    <property type="entry name" value="PEPTIDOGLYCAN-N-ACETYLMURAMIC ACID DEACETYLASE PDAA"/>
    <property type="match status" value="1"/>
</dbReference>
<organism evidence="2 3">
    <name type="scientific">Candidatus Acutalibacter pullicola</name>
    <dbReference type="NCBI Taxonomy" id="2838417"/>
    <lineage>
        <taxon>Bacteria</taxon>
        <taxon>Bacillati</taxon>
        <taxon>Bacillota</taxon>
        <taxon>Clostridia</taxon>
        <taxon>Eubacteriales</taxon>
        <taxon>Acutalibacteraceae</taxon>
        <taxon>Acutalibacter</taxon>
    </lineage>
</organism>
<evidence type="ECO:0000313" key="2">
    <source>
        <dbReference type="EMBL" id="HJB98101.1"/>
    </source>
</evidence>
<proteinExistence type="predicted"/>
<reference evidence="2" key="1">
    <citation type="journal article" date="2021" name="PeerJ">
        <title>Extensive microbial diversity within the chicken gut microbiome revealed by metagenomics and culture.</title>
        <authorList>
            <person name="Gilroy R."/>
            <person name="Ravi A."/>
            <person name="Getino M."/>
            <person name="Pursley I."/>
            <person name="Horton D.L."/>
            <person name="Alikhan N.F."/>
            <person name="Baker D."/>
            <person name="Gharbi K."/>
            <person name="Hall N."/>
            <person name="Watson M."/>
            <person name="Adriaenssens E.M."/>
            <person name="Foster-Nyarko E."/>
            <person name="Jarju S."/>
            <person name="Secka A."/>
            <person name="Antonio M."/>
            <person name="Oren A."/>
            <person name="Chaudhuri R.R."/>
            <person name="La Ragione R."/>
            <person name="Hildebrand F."/>
            <person name="Pallen M.J."/>
        </authorList>
    </citation>
    <scope>NUCLEOTIDE SEQUENCE</scope>
    <source>
        <strain evidence="2">CHK185-1770</strain>
    </source>
</reference>
<evidence type="ECO:0000313" key="3">
    <source>
        <dbReference type="Proteomes" id="UP000826793"/>
    </source>
</evidence>
<protein>
    <submittedName>
        <fullName evidence="2">Polysaccharide deacetylase family protein</fullName>
    </submittedName>
</protein>
<comment type="caution">
    <text evidence="2">The sequence shown here is derived from an EMBL/GenBank/DDBJ whole genome shotgun (WGS) entry which is preliminary data.</text>
</comment>